<sequence>MQYAAVMLCSGGGVIRHEETQEVANVLVGDFESMEVAIEQACQDLSCTHLHKGVISKGKGKGGFMLVTTQELEEV</sequence>
<dbReference type="STRING" id="212667.VFDL14_01600"/>
<dbReference type="EMBL" id="JFFR01000025">
    <property type="protein sequence ID" value="KDN27705.1"/>
    <property type="molecule type" value="Genomic_DNA"/>
</dbReference>
<keyword evidence="2" id="KW-1185">Reference proteome</keyword>
<proteinExistence type="predicted"/>
<organism evidence="1 2">
    <name type="scientific">Vibrio fortis</name>
    <dbReference type="NCBI Taxonomy" id="212667"/>
    <lineage>
        <taxon>Bacteria</taxon>
        <taxon>Pseudomonadati</taxon>
        <taxon>Pseudomonadota</taxon>
        <taxon>Gammaproteobacteria</taxon>
        <taxon>Vibrionales</taxon>
        <taxon>Vibrionaceae</taxon>
        <taxon>Vibrio</taxon>
    </lineage>
</organism>
<accession>A0A066UL04</accession>
<dbReference type="OrthoDB" id="5896142at2"/>
<gene>
    <name evidence="1" type="ORF">VFDL14_01600</name>
</gene>
<dbReference type="Proteomes" id="UP000027219">
    <property type="component" value="Unassembled WGS sequence"/>
</dbReference>
<evidence type="ECO:0000313" key="1">
    <source>
        <dbReference type="EMBL" id="KDN27705.1"/>
    </source>
</evidence>
<name>A0A066UL04_9VIBR</name>
<dbReference type="AlphaFoldDB" id="A0A066UL04"/>
<evidence type="ECO:0000313" key="2">
    <source>
        <dbReference type="Proteomes" id="UP000027219"/>
    </source>
</evidence>
<reference evidence="1 2" key="1">
    <citation type="submission" date="2014-02" db="EMBL/GenBank/DDBJ databases">
        <title>Vibrio fortis Dalian14 Genome Sequencing.</title>
        <authorList>
            <person name="Wang Y."/>
            <person name="Song L."/>
            <person name="Liu G."/>
            <person name="Ding J."/>
        </authorList>
    </citation>
    <scope>NUCLEOTIDE SEQUENCE [LARGE SCALE GENOMIC DNA]</scope>
    <source>
        <strain evidence="1 2">Dalian14</strain>
    </source>
</reference>
<comment type="caution">
    <text evidence="1">The sequence shown here is derived from an EMBL/GenBank/DDBJ whole genome shotgun (WGS) entry which is preliminary data.</text>
</comment>
<protein>
    <submittedName>
        <fullName evidence="1">Uncharacterized protein</fullName>
    </submittedName>
</protein>
<dbReference type="RefSeq" id="WP_032551925.1">
    <property type="nucleotide sequence ID" value="NZ_JFFR01000025.1"/>
</dbReference>